<dbReference type="SUPFAM" id="SSF48403">
    <property type="entry name" value="Ankyrin repeat"/>
    <property type="match status" value="1"/>
</dbReference>
<dbReference type="InterPro" id="IPR002110">
    <property type="entry name" value="Ankyrin_rpt"/>
</dbReference>
<dbReference type="GO" id="GO:0000922">
    <property type="term" value="C:spindle pole"/>
    <property type="evidence" value="ECO:0007669"/>
    <property type="project" value="TreeGrafter"/>
</dbReference>
<protein>
    <recommendedName>
        <fullName evidence="5">Ankyrin repeat domain-containing protein 53</fullName>
    </recommendedName>
</protein>
<feature type="region of interest" description="Disordered" evidence="2">
    <location>
        <begin position="315"/>
        <end position="340"/>
    </location>
</feature>
<evidence type="ECO:0000313" key="3">
    <source>
        <dbReference type="EMBL" id="CAG5117620.1"/>
    </source>
</evidence>
<evidence type="ECO:0000313" key="4">
    <source>
        <dbReference type="Proteomes" id="UP000678393"/>
    </source>
</evidence>
<name>A0A8S3YRP3_9EUPU</name>
<dbReference type="PANTHER" id="PTHR24160">
    <property type="entry name" value="ANKYRIN REPEAT DOMAIN-CONTAINING PROTEIN 53"/>
    <property type="match status" value="1"/>
</dbReference>
<dbReference type="GO" id="GO:0060236">
    <property type="term" value="P:regulation of mitotic spindle organization"/>
    <property type="evidence" value="ECO:0007669"/>
    <property type="project" value="TreeGrafter"/>
</dbReference>
<feature type="region of interest" description="Disordered" evidence="2">
    <location>
        <begin position="1"/>
        <end position="36"/>
    </location>
</feature>
<dbReference type="Pfam" id="PF13637">
    <property type="entry name" value="Ank_4"/>
    <property type="match status" value="1"/>
</dbReference>
<dbReference type="GO" id="GO:0031116">
    <property type="term" value="P:positive regulation of microtubule polymerization"/>
    <property type="evidence" value="ECO:0007669"/>
    <property type="project" value="TreeGrafter"/>
</dbReference>
<dbReference type="InterPro" id="IPR036770">
    <property type="entry name" value="Ankyrin_rpt-contain_sf"/>
</dbReference>
<dbReference type="SMART" id="SM00248">
    <property type="entry name" value="ANK"/>
    <property type="match status" value="4"/>
</dbReference>
<dbReference type="OrthoDB" id="10254927at2759"/>
<evidence type="ECO:0008006" key="5">
    <source>
        <dbReference type="Google" id="ProtNLM"/>
    </source>
</evidence>
<dbReference type="GO" id="GO:0007080">
    <property type="term" value="P:mitotic metaphase chromosome alignment"/>
    <property type="evidence" value="ECO:0007669"/>
    <property type="project" value="TreeGrafter"/>
</dbReference>
<dbReference type="Gene3D" id="1.25.40.20">
    <property type="entry name" value="Ankyrin repeat-containing domain"/>
    <property type="match status" value="1"/>
</dbReference>
<dbReference type="Pfam" id="PF12796">
    <property type="entry name" value="Ank_2"/>
    <property type="match status" value="1"/>
</dbReference>
<feature type="repeat" description="ANK" evidence="1">
    <location>
        <begin position="145"/>
        <end position="177"/>
    </location>
</feature>
<reference evidence="3" key="1">
    <citation type="submission" date="2021-04" db="EMBL/GenBank/DDBJ databases">
        <authorList>
            <consortium name="Molecular Ecology Group"/>
        </authorList>
    </citation>
    <scope>NUCLEOTIDE SEQUENCE</scope>
</reference>
<gene>
    <name evidence="3" type="ORF">CUNI_LOCUS3178</name>
</gene>
<keyword evidence="4" id="KW-1185">Reference proteome</keyword>
<sequence length="515" mass="58340">MSVSSKQIPDVTSQSVVTRLSDSTHGQTVRRRRTKLTSEKKIEDDEFMAAAIGDVEWLKHSLKDSGSSIKYDKNGFAAIHLAAIHGRLDCLKMCIDKFKTNINLPSSTGWRAIHLCINSQTGKRSLDCLAYLLEKGADCSVSNDDGTTPVHQAASEGHVDCLKMLLAANAKFDAKDCRGNTPLNLAKLWGHRQCARILAAGIWSENKDFFAKEMHQLKKIKMQQVLREFEAEEKRRALRQHTETDVFTQWARNGNEAHKSQDNQNLTISKECVYKPDSILKAAKETELHIKTMKLPTSVRKASDDISITMNESADVKPVTEHSKYKEMSNSEKSKKLNKKETVHKLKSNWNVSTKAINSHYLRNLDDDYPRDEYTMMPQVKGVPRFYEGRFVHPFTLDNIDEDIKRKGSAAKLRKPRLPKELINFELSAVSSANDRGMIFKCKHIDDISIKKKFDIDKKGCSEVPLHLSNDINSHLVQHSVRVRHTAPTNTYLKLHNIPSETTIIICQAFSLGDL</sequence>
<accession>A0A8S3YRP3</accession>
<evidence type="ECO:0000256" key="2">
    <source>
        <dbReference type="SAM" id="MobiDB-lite"/>
    </source>
</evidence>
<evidence type="ECO:0000256" key="1">
    <source>
        <dbReference type="PROSITE-ProRule" id="PRU00023"/>
    </source>
</evidence>
<keyword evidence="1" id="KW-0040">ANK repeat</keyword>
<dbReference type="GO" id="GO:1902412">
    <property type="term" value="P:regulation of mitotic cytokinesis"/>
    <property type="evidence" value="ECO:0007669"/>
    <property type="project" value="InterPro"/>
</dbReference>
<dbReference type="Proteomes" id="UP000678393">
    <property type="component" value="Unassembled WGS sequence"/>
</dbReference>
<dbReference type="PANTHER" id="PTHR24160:SF1">
    <property type="entry name" value="ANKYRIN REPEAT DOMAIN-CONTAINING PROTEIN 53"/>
    <property type="match status" value="1"/>
</dbReference>
<feature type="compositionally biased region" description="Polar residues" evidence="2">
    <location>
        <begin position="1"/>
        <end position="27"/>
    </location>
</feature>
<dbReference type="PROSITE" id="PS50088">
    <property type="entry name" value="ANK_REPEAT"/>
    <property type="match status" value="1"/>
</dbReference>
<dbReference type="AlphaFoldDB" id="A0A8S3YRP3"/>
<proteinExistence type="predicted"/>
<comment type="caution">
    <text evidence="3">The sequence shown here is derived from an EMBL/GenBank/DDBJ whole genome shotgun (WGS) entry which is preliminary data.</text>
</comment>
<dbReference type="PROSITE" id="PS50297">
    <property type="entry name" value="ANK_REP_REGION"/>
    <property type="match status" value="1"/>
</dbReference>
<dbReference type="InterPro" id="IPR042335">
    <property type="entry name" value="ANKRD53"/>
</dbReference>
<organism evidence="3 4">
    <name type="scientific">Candidula unifasciata</name>
    <dbReference type="NCBI Taxonomy" id="100452"/>
    <lineage>
        <taxon>Eukaryota</taxon>
        <taxon>Metazoa</taxon>
        <taxon>Spiralia</taxon>
        <taxon>Lophotrochozoa</taxon>
        <taxon>Mollusca</taxon>
        <taxon>Gastropoda</taxon>
        <taxon>Heterobranchia</taxon>
        <taxon>Euthyneura</taxon>
        <taxon>Panpulmonata</taxon>
        <taxon>Eupulmonata</taxon>
        <taxon>Stylommatophora</taxon>
        <taxon>Helicina</taxon>
        <taxon>Helicoidea</taxon>
        <taxon>Geomitridae</taxon>
        <taxon>Candidula</taxon>
    </lineage>
</organism>
<dbReference type="EMBL" id="CAJHNH020000430">
    <property type="protein sequence ID" value="CAG5117620.1"/>
    <property type="molecule type" value="Genomic_DNA"/>
</dbReference>